<dbReference type="EMBL" id="CP007122">
    <property type="protein sequence ID" value="AHJ34148.1"/>
    <property type="molecule type" value="Genomic_DNA"/>
</dbReference>
<evidence type="ECO:0000313" key="1">
    <source>
        <dbReference type="EMBL" id="AHJ34148.1"/>
    </source>
</evidence>
<name>A0A806LI54_LACPA</name>
<dbReference type="Proteomes" id="UP000019441">
    <property type="component" value="Chromosome"/>
</dbReference>
<proteinExistence type="predicted"/>
<gene>
    <name evidence="1" type="ORF">AF91_13720</name>
</gene>
<evidence type="ECO:0000313" key="2">
    <source>
        <dbReference type="Proteomes" id="UP000019441"/>
    </source>
</evidence>
<organism evidence="1 2">
    <name type="scientific">Lacticaseibacillus paracasei N1115</name>
    <dbReference type="NCBI Taxonomy" id="1446494"/>
    <lineage>
        <taxon>Bacteria</taxon>
        <taxon>Bacillati</taxon>
        <taxon>Bacillota</taxon>
        <taxon>Bacilli</taxon>
        <taxon>Lactobacillales</taxon>
        <taxon>Lactobacillaceae</taxon>
        <taxon>Lacticaseibacillus</taxon>
    </lineage>
</organism>
<accession>A0A806LI54</accession>
<dbReference type="AlphaFoldDB" id="A0A806LI54"/>
<sequence>MAIAPEVLTWRFLRLRARFRSSSGGVLSIFRHPTLPHATQGSEYPDPKIRSHIHCLSFFIDGAKNKQPHELISRYRGSETVLKNPEIVHNFVKIAPYNYKCNQGELELPIERELVQVKTNVSAASAKRLGLMSQFLGKRARLKEEFRYG</sequence>
<reference evidence="1 2" key="1">
    <citation type="journal article" date="2014" name="Genome Announc.">
        <title>Whole Genome Sequence of the Probiotic Strain Lactobacillus paracasei N1115, Isolated from Traditional Chinese Fermented Milk.</title>
        <authorList>
            <person name="Wang S."/>
            <person name="Zhu H."/>
            <person name="He F."/>
            <person name="Luo Y."/>
            <person name="Kang Z."/>
            <person name="Lu C."/>
            <person name="Feng L."/>
            <person name="Lu X."/>
            <person name="Xue Y."/>
            <person name="Wang H."/>
        </authorList>
    </citation>
    <scope>NUCLEOTIDE SEQUENCE [LARGE SCALE GENOMIC DNA]</scope>
    <source>
        <strain evidence="1 2">N1115</strain>
    </source>
</reference>
<dbReference type="KEGG" id="lpq:AF91_13720"/>
<protein>
    <submittedName>
        <fullName evidence="1">Uncharacterized protein</fullName>
    </submittedName>
</protein>